<keyword evidence="1" id="KW-1133">Transmembrane helix</keyword>
<feature type="transmembrane region" description="Helical" evidence="1">
    <location>
        <begin position="58"/>
        <end position="81"/>
    </location>
</feature>
<feature type="transmembrane region" description="Helical" evidence="1">
    <location>
        <begin position="6"/>
        <end position="24"/>
    </location>
</feature>
<sequence length="85" mass="9927">MIYLFIIIGFAIVSIVIHYIQSVLRVRKDYNVFIFCGVLIVSVIAFLLGYFLEFKYHLFFIGYGALFFFGSLVSLAVSYWYKELS</sequence>
<dbReference type="EMBL" id="SOPW01000007">
    <property type="protein sequence ID" value="TFB21780.1"/>
    <property type="molecule type" value="Genomic_DNA"/>
</dbReference>
<keyword evidence="3" id="KW-1185">Reference proteome</keyword>
<feature type="transmembrane region" description="Helical" evidence="1">
    <location>
        <begin position="31"/>
        <end position="52"/>
    </location>
</feature>
<organism evidence="2 3">
    <name type="scientific">Filobacillus milosensis</name>
    <dbReference type="NCBI Taxonomy" id="94137"/>
    <lineage>
        <taxon>Bacteria</taxon>
        <taxon>Bacillati</taxon>
        <taxon>Bacillota</taxon>
        <taxon>Bacilli</taxon>
        <taxon>Bacillales</taxon>
        <taxon>Bacillaceae</taxon>
        <taxon>Filobacillus</taxon>
    </lineage>
</organism>
<proteinExistence type="predicted"/>
<name>A0A4Y8IKX1_9BACI</name>
<evidence type="ECO:0000313" key="2">
    <source>
        <dbReference type="EMBL" id="TFB21780.1"/>
    </source>
</evidence>
<dbReference type="RefSeq" id="WP_134339923.1">
    <property type="nucleotide sequence ID" value="NZ_SOPW01000007.1"/>
</dbReference>
<evidence type="ECO:0008006" key="4">
    <source>
        <dbReference type="Google" id="ProtNLM"/>
    </source>
</evidence>
<dbReference type="AlphaFoldDB" id="A0A4Y8IKX1"/>
<keyword evidence="1" id="KW-0812">Transmembrane</keyword>
<gene>
    <name evidence="2" type="ORF">E3U55_08100</name>
</gene>
<protein>
    <recommendedName>
        <fullName evidence="4">YesK-like protein</fullName>
    </recommendedName>
</protein>
<evidence type="ECO:0000313" key="3">
    <source>
        <dbReference type="Proteomes" id="UP000297975"/>
    </source>
</evidence>
<keyword evidence="1" id="KW-0472">Membrane</keyword>
<evidence type="ECO:0000256" key="1">
    <source>
        <dbReference type="SAM" id="Phobius"/>
    </source>
</evidence>
<dbReference type="OrthoDB" id="2970069at2"/>
<dbReference type="Proteomes" id="UP000297975">
    <property type="component" value="Unassembled WGS sequence"/>
</dbReference>
<accession>A0A4Y8IKX1</accession>
<comment type="caution">
    <text evidence="2">The sequence shown here is derived from an EMBL/GenBank/DDBJ whole genome shotgun (WGS) entry which is preliminary data.</text>
</comment>
<reference evidence="2 3" key="1">
    <citation type="submission" date="2019-03" db="EMBL/GenBank/DDBJ databases">
        <authorList>
            <person name="He R.-H."/>
        </authorList>
    </citation>
    <scope>NUCLEOTIDE SEQUENCE [LARGE SCALE GENOMIC DNA]</scope>
    <source>
        <strain evidence="3">SH 714</strain>
    </source>
</reference>